<dbReference type="Proteomes" id="UP000503498">
    <property type="component" value="Chromosome"/>
</dbReference>
<dbReference type="InterPro" id="IPR057271">
    <property type="entry name" value="YagK_YfjJ_C"/>
</dbReference>
<protein>
    <submittedName>
        <fullName evidence="2">Inovirus Gp2 family protein</fullName>
    </submittedName>
</protein>
<dbReference type="AlphaFoldDB" id="A0A7Z2VCD1"/>
<reference evidence="2 3" key="2">
    <citation type="submission" date="2020-04" db="EMBL/GenBank/DDBJ databases">
        <authorList>
            <person name="Fomenkov A."/>
            <person name="Anton B.P."/>
            <person name="Roberts R.J."/>
        </authorList>
    </citation>
    <scope>NUCLEOTIDE SEQUENCE [LARGE SCALE GENOMIC DNA]</scope>
    <source>
        <strain evidence="2 3">NEB122</strain>
    </source>
</reference>
<gene>
    <name evidence="2" type="ORF">HG421_15995</name>
</gene>
<dbReference type="EMBL" id="CP051651">
    <property type="protein sequence ID" value="QJD69051.1"/>
    <property type="molecule type" value="Genomic_DNA"/>
</dbReference>
<evidence type="ECO:0000313" key="2">
    <source>
        <dbReference type="EMBL" id="QJD69051.1"/>
    </source>
</evidence>
<accession>A0A7Z2VCD1</accession>
<reference evidence="2 3" key="1">
    <citation type="submission" date="2020-04" db="EMBL/GenBank/DDBJ databases">
        <title>Genome-Wide Identification of 5-Methylcytosine Sites in Bacterial Genomes By High-Throughput Sequencing of MspJI Restriction Fragments.</title>
        <authorList>
            <person name="Wu V."/>
        </authorList>
    </citation>
    <scope>NUCLEOTIDE SEQUENCE [LARGE SCALE GENOMIC DNA]</scope>
    <source>
        <strain evidence="2 3">NEB122</strain>
    </source>
</reference>
<dbReference type="Pfam" id="PF11726">
    <property type="entry name" value="YagK_YfjJ_C"/>
    <property type="match status" value="1"/>
</dbReference>
<sequence length="328" mass="38105">MIDQGEIWDGKNPIPIARGRVASAVARAIDTIADVIKSSGELFTIKSAGNHKWVYATELGKSLIQCFNIDVTEVAHHLQEHKFNPLWELFLECSATISHIPSPFPVDRVAELEYLAKEIRRRAKQKDFIRMLDNERRTMAKNQAKLVRDIARLRKRYRRILAIRLDLLYRSDFDGYRGAFNGEKKDYGMIARNREAFLRYLRRGGFGNAFLWYAWKQETGVEKGPHTHVLIFLDGKKLRNDSSVAYVMGRYWVDVITKGEGVAFNCNARKRERYRRVAIGQLKRDDDKTYQALHDLVVTYITKTDYYFRYEVPDSRRAFGRSALPLGC</sequence>
<name>A0A7Z2VCD1_XANCA</name>
<dbReference type="RefSeq" id="WP_169707220.1">
    <property type="nucleotide sequence ID" value="NZ_CP051651.1"/>
</dbReference>
<feature type="domain" description="YagK/YfjJ C-terminal" evidence="1">
    <location>
        <begin position="155"/>
        <end position="322"/>
    </location>
</feature>
<proteinExistence type="predicted"/>
<evidence type="ECO:0000259" key="1">
    <source>
        <dbReference type="Pfam" id="PF11726"/>
    </source>
</evidence>
<organism evidence="2 3">
    <name type="scientific">Xanthomonas campestris pv. badrii</name>
    <dbReference type="NCBI Taxonomy" id="149696"/>
    <lineage>
        <taxon>Bacteria</taxon>
        <taxon>Pseudomonadati</taxon>
        <taxon>Pseudomonadota</taxon>
        <taxon>Gammaproteobacteria</taxon>
        <taxon>Lysobacterales</taxon>
        <taxon>Lysobacteraceae</taxon>
        <taxon>Xanthomonas</taxon>
    </lineage>
</organism>
<evidence type="ECO:0000313" key="3">
    <source>
        <dbReference type="Proteomes" id="UP000503498"/>
    </source>
</evidence>